<organism evidence="1 2">
    <name type="scientific">Oleiphilus messinensis</name>
    <dbReference type="NCBI Taxonomy" id="141451"/>
    <lineage>
        <taxon>Bacteria</taxon>
        <taxon>Pseudomonadati</taxon>
        <taxon>Pseudomonadota</taxon>
        <taxon>Gammaproteobacteria</taxon>
        <taxon>Oceanospirillales</taxon>
        <taxon>Oleiphilaceae</taxon>
        <taxon>Oleiphilus</taxon>
    </lineage>
</organism>
<dbReference type="RefSeq" id="WP_087464150.1">
    <property type="nucleotide sequence ID" value="NZ_CP021425.1"/>
</dbReference>
<sequence>MIELIKRIFSITIEYVAFTKNASSEFLEKSNEVAGGNLLELEWYDINNVPEAMKRLQKVNVLANQLMQEFEAANIIMFNKFLITVSGEHPFVVKIVAKKASERVVEEVNKTNLIFGVYQKIIHESNSFFDFLLSLSGHYAVTENEILFEDDDDIREYTERLNKIEEFRQQLFALERYNRKLVEQNLRALEIEIFNHSGSEA</sequence>
<dbReference type="KEGG" id="ome:OLMES_5500"/>
<protein>
    <submittedName>
        <fullName evidence="1">Uncharacterized protein</fullName>
    </submittedName>
</protein>
<proteinExistence type="predicted"/>
<name>A0A1Y0IGQ1_9GAMM</name>
<accession>A0A1Y0IGQ1</accession>
<dbReference type="Proteomes" id="UP000196027">
    <property type="component" value="Chromosome"/>
</dbReference>
<evidence type="ECO:0000313" key="2">
    <source>
        <dbReference type="Proteomes" id="UP000196027"/>
    </source>
</evidence>
<dbReference type="AlphaFoldDB" id="A0A1Y0IGQ1"/>
<keyword evidence="2" id="KW-1185">Reference proteome</keyword>
<reference evidence="1 2" key="1">
    <citation type="submission" date="2017-05" db="EMBL/GenBank/DDBJ databases">
        <title>Genomic insights into alkan degradation activity of Oleiphilus messinensis.</title>
        <authorList>
            <person name="Kozyavkin S.A."/>
            <person name="Slesarev A.I."/>
            <person name="Golyshin P.N."/>
            <person name="Korzhenkov A."/>
            <person name="Golyshina O.N."/>
            <person name="Toshchakov S.V."/>
        </authorList>
    </citation>
    <scope>NUCLEOTIDE SEQUENCE [LARGE SCALE GENOMIC DNA]</scope>
    <source>
        <strain evidence="1 2">ME102</strain>
    </source>
</reference>
<gene>
    <name evidence="1" type="ORF">OLMES_5500</name>
</gene>
<dbReference type="EMBL" id="CP021425">
    <property type="protein sequence ID" value="ARU59480.1"/>
    <property type="molecule type" value="Genomic_DNA"/>
</dbReference>
<evidence type="ECO:0000313" key="1">
    <source>
        <dbReference type="EMBL" id="ARU59480.1"/>
    </source>
</evidence>